<sequence>MTQVDSVAPAFVLARDGGRGLPVEPVYEFQCRSCRKTSRAGEGDPLGAEVWALKHTRLHPEHRTYCAVTTSFWRVDPDSGAAAPEEVAR</sequence>
<dbReference type="Pfam" id="PF25232">
    <property type="entry name" value="DUF7848"/>
    <property type="match status" value="1"/>
</dbReference>
<dbReference type="OrthoDB" id="4236662at2"/>
<dbReference type="AlphaFoldDB" id="A0A5N5WE90"/>
<dbReference type="EMBL" id="VOKX01000009">
    <property type="protein sequence ID" value="KAB7850250.1"/>
    <property type="molecule type" value="Genomic_DNA"/>
</dbReference>
<feature type="domain" description="DUF7848" evidence="1">
    <location>
        <begin position="24"/>
        <end position="78"/>
    </location>
</feature>
<proteinExistence type="predicted"/>
<protein>
    <recommendedName>
        <fullName evidence="1">DUF7848 domain-containing protein</fullName>
    </recommendedName>
</protein>
<reference evidence="2 3" key="1">
    <citation type="journal article" date="2019" name="Microb. Cell Fact.">
        <title>Exploring novel herbicidin analogues by transcriptional regulator overexpression and MS/MS molecular networking.</title>
        <authorList>
            <person name="Shi Y."/>
            <person name="Gu R."/>
            <person name="Li Y."/>
            <person name="Wang X."/>
            <person name="Ren W."/>
            <person name="Li X."/>
            <person name="Wang L."/>
            <person name="Xie Y."/>
            <person name="Hong B."/>
        </authorList>
    </citation>
    <scope>NUCLEOTIDE SEQUENCE [LARGE SCALE GENOMIC DNA]</scope>
    <source>
        <strain evidence="2 3">US-43</strain>
    </source>
</reference>
<keyword evidence="3" id="KW-1185">Reference proteome</keyword>
<evidence type="ECO:0000313" key="3">
    <source>
        <dbReference type="Proteomes" id="UP000327000"/>
    </source>
</evidence>
<comment type="caution">
    <text evidence="2">The sequence shown here is derived from an EMBL/GenBank/DDBJ whole genome shotgun (WGS) entry which is preliminary data.</text>
</comment>
<evidence type="ECO:0000313" key="2">
    <source>
        <dbReference type="EMBL" id="KAB7850250.1"/>
    </source>
</evidence>
<dbReference type="InterPro" id="IPR057170">
    <property type="entry name" value="DUF7848"/>
</dbReference>
<evidence type="ECO:0000259" key="1">
    <source>
        <dbReference type="Pfam" id="PF25232"/>
    </source>
</evidence>
<name>A0A5N5WE90_STRMB</name>
<gene>
    <name evidence="2" type="ORF">FRZ00_06570</name>
</gene>
<dbReference type="Proteomes" id="UP000327000">
    <property type="component" value="Unassembled WGS sequence"/>
</dbReference>
<organism evidence="2 3">
    <name type="scientific">Streptomyces mobaraensis</name>
    <name type="common">Streptoverticillium mobaraense</name>
    <dbReference type="NCBI Taxonomy" id="35621"/>
    <lineage>
        <taxon>Bacteria</taxon>
        <taxon>Bacillati</taxon>
        <taxon>Actinomycetota</taxon>
        <taxon>Actinomycetes</taxon>
        <taxon>Kitasatosporales</taxon>
        <taxon>Streptomycetaceae</taxon>
        <taxon>Streptomyces</taxon>
    </lineage>
</organism>
<accession>A0A5N5WE90</accession>
<dbReference type="RefSeq" id="WP_152262762.1">
    <property type="nucleotide sequence ID" value="NZ_VOKX01000009.1"/>
</dbReference>